<dbReference type="Pfam" id="PF19474">
    <property type="entry name" value="DUF6011"/>
    <property type="match status" value="1"/>
</dbReference>
<protein>
    <submittedName>
        <fullName evidence="1">Uncharacterized protein</fullName>
    </submittedName>
</protein>
<organism evidence="1 2">
    <name type="scientific">Archaeoglobus sulfaticallidus PM70-1</name>
    <dbReference type="NCBI Taxonomy" id="387631"/>
    <lineage>
        <taxon>Archaea</taxon>
        <taxon>Methanobacteriati</taxon>
        <taxon>Methanobacteriota</taxon>
        <taxon>Archaeoglobi</taxon>
        <taxon>Archaeoglobales</taxon>
        <taxon>Archaeoglobaceae</taxon>
        <taxon>Archaeoglobus</taxon>
    </lineage>
</organism>
<dbReference type="Proteomes" id="UP000013307">
    <property type="component" value="Chromosome"/>
</dbReference>
<evidence type="ECO:0000313" key="2">
    <source>
        <dbReference type="Proteomes" id="UP000013307"/>
    </source>
</evidence>
<dbReference type="EMBL" id="CP005290">
    <property type="protein sequence ID" value="AGK61474.1"/>
    <property type="molecule type" value="Genomic_DNA"/>
</dbReference>
<dbReference type="GeneID" id="15393126"/>
<dbReference type="KEGG" id="ast:Asulf_01491"/>
<gene>
    <name evidence="1" type="ORF">Asulf_01491</name>
</gene>
<dbReference type="AlphaFoldDB" id="N0BCY9"/>
<proteinExistence type="predicted"/>
<dbReference type="HOGENOM" id="CLU_1954542_0_0_2"/>
<accession>N0BCY9</accession>
<evidence type="ECO:0000313" key="1">
    <source>
        <dbReference type="EMBL" id="AGK61474.1"/>
    </source>
</evidence>
<dbReference type="RefSeq" id="WP_015591072.1">
    <property type="nucleotide sequence ID" value="NC_021169.1"/>
</dbReference>
<name>N0BCY9_9EURY</name>
<dbReference type="InterPro" id="IPR046053">
    <property type="entry name" value="DUF6011"/>
</dbReference>
<reference evidence="1 2" key="1">
    <citation type="journal article" date="2013" name="Genome Announc.">
        <title>Complete Genome Sequence of the Thermophilic and Facultatively Chemolithoautotrophic Sulfate Reducer Archaeoglobus sulfaticallidus Strain PM70-1T.</title>
        <authorList>
            <person name="Stokke R."/>
            <person name="Hocking W.P."/>
            <person name="Steinsbu B.O."/>
            <person name="Steen I.H."/>
        </authorList>
    </citation>
    <scope>NUCLEOTIDE SEQUENCE [LARGE SCALE GENOMIC DNA]</scope>
    <source>
        <strain evidence="1">PM70-1</strain>
    </source>
</reference>
<keyword evidence="2" id="KW-1185">Reference proteome</keyword>
<dbReference type="STRING" id="387631.Asulf_01491"/>
<sequence length="128" mass="14288">MTVRCGICGKPLSNPDSVRKGIGPKCAQKLRSADFRSQMEERIQKLRLKAHREYNKNLKKYPILQEGEVRCKNCGRPVYYHPDDGCPGPFCCSPCCPYATISPCPREQKMGSLVDALAVANKQATLEV</sequence>